<evidence type="ECO:0000313" key="1">
    <source>
        <dbReference type="EMBL" id="CAB4194928.1"/>
    </source>
</evidence>
<name>A0A6J5RMR8_9CAUD</name>
<proteinExistence type="predicted"/>
<organism evidence="1">
    <name type="scientific">uncultured Caudovirales phage</name>
    <dbReference type="NCBI Taxonomy" id="2100421"/>
    <lineage>
        <taxon>Viruses</taxon>
        <taxon>Duplodnaviria</taxon>
        <taxon>Heunggongvirae</taxon>
        <taxon>Uroviricota</taxon>
        <taxon>Caudoviricetes</taxon>
        <taxon>Peduoviridae</taxon>
        <taxon>Maltschvirus</taxon>
        <taxon>Maltschvirus maltsch</taxon>
    </lineage>
</organism>
<sequence>MATGSRTLKLSILGDVSDLNKSLKTAEADVSGFGDKISKFGAIAAAGFLAAGAAATKFAVDAVKNAAADEAAQRTLQKTIENTTSATADQIAGVEKWITTTSLAKGVTDDVLRPAFARLTRSTKDVEESQKLLNLALDISSATGKPLEAVANSLGKAYDGNTNALGKLGLGIDQNILKSKDFDAVYTTLRGTFKGFAEQEANTFEGKLNRLKIAFDEGKETVGSYIIDAITPLVTLTVNKLIPALQNISDKIGKAVQPAFENIQKFIQNFVIPIWGALKDAFDTVSDSFIDNKDKLEPLLTLFKDLWDFVYKYIVPVFKVTLVTAIQAAGEAIGFVLDLISPIISRITDGIRTTVNLAIDGINALIKAYNFANGIWGGADVALVNKLGENAVSATTSQFSRSSSKINNDFITGGTTGVGGSGGSTSGAGAAGSAAGAAVAAAASSALPSNIKYPSAPNLTPSEALFSTLTGTAGNFPSAKVSPFLAQSPTINLTVNGAIDPIGTARTIYTALGMEATTSGTFNNLGGSRVVAQ</sequence>
<dbReference type="EMBL" id="LR797227">
    <property type="protein sequence ID" value="CAB4194928.1"/>
    <property type="molecule type" value="Genomic_DNA"/>
</dbReference>
<gene>
    <name evidence="1" type="ORF">UFOVP1281_11</name>
</gene>
<protein>
    <submittedName>
        <fullName evidence="1">Uncharacterized protein</fullName>
    </submittedName>
</protein>
<accession>A0A6J5RMR8</accession>
<reference evidence="1" key="1">
    <citation type="submission" date="2020-05" db="EMBL/GenBank/DDBJ databases">
        <authorList>
            <person name="Chiriac C."/>
            <person name="Salcher M."/>
            <person name="Ghai R."/>
            <person name="Kavagutti S V."/>
        </authorList>
    </citation>
    <scope>NUCLEOTIDE SEQUENCE</scope>
</reference>